<dbReference type="Proteomes" id="UP000264492">
    <property type="component" value="Unassembled WGS sequence"/>
</dbReference>
<dbReference type="AlphaFoldDB" id="A0A371JYE0"/>
<keyword evidence="1" id="KW-1133">Transmembrane helix</keyword>
<accession>A0A371JYE0</accession>
<dbReference type="InterPro" id="IPR011623">
    <property type="entry name" value="7TMR_DISM_rcpt_extracell_dom1"/>
</dbReference>
<feature type="transmembrane region" description="Helical" evidence="1">
    <location>
        <begin position="298"/>
        <end position="322"/>
    </location>
</feature>
<gene>
    <name evidence="3" type="ORF">DX914_16810</name>
</gene>
<evidence type="ECO:0000256" key="1">
    <source>
        <dbReference type="SAM" id="Phobius"/>
    </source>
</evidence>
<sequence>MRDVRRIVWSAWMVWLLLFGWAGTAAAQAVTVELLDAPGAQAEAPRSAAVLARWSAPAPDQPTRVEVPQRPTGHWLRLRVDRDIAASEQRMVEVQCARSYGAARYYPPGSAQAQSIPLAKGDEPSLLSTAWKLPLREGWRRADAAYFRVPALVSCAMQIGFTTQSEVARRDESARRFAIGAYSVLLLMTLFVFGLWLAQRDPVYLYYCGYLVSISVYMLVLSGWIVIPEHWGSPPARRNGVAWSAATLATVFQLLFTVRFLDLPRWLPRTARFLRALAWTNLAWLAVLVLAFEQTRGFWYLGGNGLLLLAIPVLLWSAVMVWRRGGEYAGYYLLGWTPLMAFAGMIAAKTFGIGQAYWPEYGLVLTVVLESGVLMLALTQRAAERHRRGQ</sequence>
<feature type="transmembrane region" description="Helical" evidence="1">
    <location>
        <begin position="329"/>
        <end position="348"/>
    </location>
</feature>
<evidence type="ECO:0000313" key="3">
    <source>
        <dbReference type="EMBL" id="RDZ26642.1"/>
    </source>
</evidence>
<feature type="transmembrane region" description="Helical" evidence="1">
    <location>
        <begin position="273"/>
        <end position="292"/>
    </location>
</feature>
<keyword evidence="1" id="KW-0472">Membrane</keyword>
<evidence type="ECO:0000259" key="2">
    <source>
        <dbReference type="Pfam" id="PF07695"/>
    </source>
</evidence>
<name>A0A371JYE0_9GAMM</name>
<organism evidence="3 4">
    <name type="scientific">Lysobacter silvisoli</name>
    <dbReference type="NCBI Taxonomy" id="2293254"/>
    <lineage>
        <taxon>Bacteria</taxon>
        <taxon>Pseudomonadati</taxon>
        <taxon>Pseudomonadota</taxon>
        <taxon>Gammaproteobacteria</taxon>
        <taxon>Lysobacterales</taxon>
        <taxon>Lysobacteraceae</taxon>
        <taxon>Lysobacter</taxon>
    </lineage>
</organism>
<feature type="transmembrane region" description="Helical" evidence="1">
    <location>
        <begin position="177"/>
        <end position="197"/>
    </location>
</feature>
<feature type="transmembrane region" description="Helical" evidence="1">
    <location>
        <begin position="242"/>
        <end position="261"/>
    </location>
</feature>
<feature type="domain" description="7TM-DISM receptor extracellular" evidence="2">
    <location>
        <begin position="181"/>
        <end position="381"/>
    </location>
</feature>
<keyword evidence="1" id="KW-0812">Transmembrane</keyword>
<keyword evidence="4" id="KW-1185">Reference proteome</keyword>
<dbReference type="EMBL" id="QTSU01000003">
    <property type="protein sequence ID" value="RDZ26642.1"/>
    <property type="molecule type" value="Genomic_DNA"/>
</dbReference>
<protein>
    <submittedName>
        <fullName evidence="3">Membrane protein</fullName>
    </submittedName>
</protein>
<reference evidence="3 4" key="1">
    <citation type="submission" date="2018-08" db="EMBL/GenBank/DDBJ databases">
        <title>Lysobacter sp. zong2l5, whole genome shotgun sequence.</title>
        <authorList>
            <person name="Zhang X."/>
            <person name="Feng G."/>
            <person name="Zhu H."/>
        </authorList>
    </citation>
    <scope>NUCLEOTIDE SEQUENCE [LARGE SCALE GENOMIC DNA]</scope>
    <source>
        <strain evidence="4">zong2l5</strain>
    </source>
</reference>
<feature type="transmembrane region" description="Helical" evidence="1">
    <location>
        <begin position="360"/>
        <end position="378"/>
    </location>
</feature>
<evidence type="ECO:0000313" key="4">
    <source>
        <dbReference type="Proteomes" id="UP000264492"/>
    </source>
</evidence>
<feature type="transmembrane region" description="Helical" evidence="1">
    <location>
        <begin position="204"/>
        <end position="227"/>
    </location>
</feature>
<dbReference type="Pfam" id="PF07695">
    <property type="entry name" value="7TMR-DISM_7TM"/>
    <property type="match status" value="1"/>
</dbReference>
<comment type="caution">
    <text evidence="3">The sequence shown here is derived from an EMBL/GenBank/DDBJ whole genome shotgun (WGS) entry which is preliminary data.</text>
</comment>
<proteinExistence type="predicted"/>